<dbReference type="Proteomes" id="UP000031014">
    <property type="component" value="Unassembled WGS sequence"/>
</dbReference>
<comment type="caution">
    <text evidence="2">The sequence shown here is derived from an EMBL/GenBank/DDBJ whole genome shotgun (WGS) entry which is preliminary data.</text>
</comment>
<name>A0A0A8X3A0_MESS1</name>
<dbReference type="RefSeq" id="WP_041965573.1">
    <property type="nucleotide sequence ID" value="NZ_BASE01000041.1"/>
</dbReference>
<feature type="transmembrane region" description="Helical" evidence="1">
    <location>
        <begin position="31"/>
        <end position="51"/>
    </location>
</feature>
<dbReference type="AlphaFoldDB" id="A0A0A8X3A0"/>
<protein>
    <submittedName>
        <fullName evidence="2">Uncharacterized protein</fullName>
    </submittedName>
</protein>
<keyword evidence="1" id="KW-0472">Membrane</keyword>
<sequence length="61" mass="7266">MYPQYIRYFLIISIITDIALIAYLSTLIDEIGFFFFFLLVILLLSGTYLLYTVHKRNNRNP</sequence>
<keyword evidence="3" id="KW-1185">Reference proteome</keyword>
<feature type="transmembrane region" description="Helical" evidence="1">
    <location>
        <begin position="5"/>
        <end position="25"/>
    </location>
</feature>
<gene>
    <name evidence="2" type="ORF">SAMD00020551_1895</name>
</gene>
<evidence type="ECO:0000256" key="1">
    <source>
        <dbReference type="SAM" id="Phobius"/>
    </source>
</evidence>
<evidence type="ECO:0000313" key="2">
    <source>
        <dbReference type="EMBL" id="GAM13749.1"/>
    </source>
</evidence>
<reference evidence="2 3" key="1">
    <citation type="submission" date="2013-06" db="EMBL/GenBank/DDBJ databases">
        <title>Whole genome shotgun sequence of Bacillus selenatarsenatis SF-1.</title>
        <authorList>
            <person name="Kuroda M."/>
            <person name="Sei K."/>
            <person name="Yamashita M."/>
            <person name="Ike M."/>
        </authorList>
    </citation>
    <scope>NUCLEOTIDE SEQUENCE [LARGE SCALE GENOMIC DNA]</scope>
    <source>
        <strain evidence="2 3">SF-1</strain>
    </source>
</reference>
<keyword evidence="1" id="KW-0812">Transmembrane</keyword>
<dbReference type="EMBL" id="BASE01000041">
    <property type="protein sequence ID" value="GAM13749.1"/>
    <property type="molecule type" value="Genomic_DNA"/>
</dbReference>
<organism evidence="2 3">
    <name type="scientific">Mesobacillus selenatarsenatis (strain DSM 18680 / JCM 14380 / FERM P-15431 / SF-1)</name>
    <dbReference type="NCBI Taxonomy" id="1321606"/>
    <lineage>
        <taxon>Bacteria</taxon>
        <taxon>Bacillati</taxon>
        <taxon>Bacillota</taxon>
        <taxon>Bacilli</taxon>
        <taxon>Bacillales</taxon>
        <taxon>Bacillaceae</taxon>
        <taxon>Mesobacillus</taxon>
    </lineage>
</organism>
<keyword evidence="1" id="KW-1133">Transmembrane helix</keyword>
<proteinExistence type="predicted"/>
<evidence type="ECO:0000313" key="3">
    <source>
        <dbReference type="Proteomes" id="UP000031014"/>
    </source>
</evidence>
<accession>A0A0A8X3A0</accession>